<protein>
    <submittedName>
        <fullName evidence="3">RNA-binding protein</fullName>
    </submittedName>
</protein>
<dbReference type="AlphaFoldDB" id="A0A0V7ZTD2"/>
<dbReference type="OrthoDB" id="326336at2"/>
<dbReference type="Gene3D" id="2.30.30.140">
    <property type="match status" value="2"/>
</dbReference>
<dbReference type="EMBL" id="LMTZ01000084">
    <property type="protein sequence ID" value="KST67875.1"/>
    <property type="molecule type" value="Genomic_DNA"/>
</dbReference>
<evidence type="ECO:0000313" key="3">
    <source>
        <dbReference type="EMBL" id="KST67875.1"/>
    </source>
</evidence>
<sequence length="134" mass="15382">MKNKKLMFAAALVVTSFAGTFIPNSAIASAPICTRGQKAEAKWKGKWYPVKVLDVSGQKCFITYEGYDSSWNEWIGSRRFRAYFRTGSSVNVRWKGKWYPARILQVSGNGYKITYDGYDSSWDEWVEPARVSRR</sequence>
<proteinExistence type="predicted"/>
<feature type="signal peptide" evidence="1">
    <location>
        <begin position="1"/>
        <end position="18"/>
    </location>
</feature>
<evidence type="ECO:0000313" key="4">
    <source>
        <dbReference type="Proteomes" id="UP000053372"/>
    </source>
</evidence>
<feature type="chain" id="PRO_5006890171" evidence="1">
    <location>
        <begin position="19"/>
        <end position="134"/>
    </location>
</feature>
<dbReference type="RefSeq" id="WP_027844674.1">
    <property type="nucleotide sequence ID" value="NZ_LMTZ01000084.1"/>
</dbReference>
<feature type="domain" description="Tudor-knot" evidence="2">
    <location>
        <begin position="85"/>
        <end position="131"/>
    </location>
</feature>
<evidence type="ECO:0000259" key="2">
    <source>
        <dbReference type="Pfam" id="PF11717"/>
    </source>
</evidence>
<keyword evidence="1" id="KW-0732">Signal</keyword>
<dbReference type="SUPFAM" id="SSF54160">
    <property type="entry name" value="Chromo domain-like"/>
    <property type="match status" value="2"/>
</dbReference>
<dbReference type="Proteomes" id="UP000053372">
    <property type="component" value="Unassembled WGS sequence"/>
</dbReference>
<name>A0A0V7ZTD2_9CYAN</name>
<comment type="caution">
    <text evidence="3">The sequence shown here is derived from an EMBL/GenBank/DDBJ whole genome shotgun (WGS) entry which is preliminary data.</text>
</comment>
<dbReference type="Pfam" id="PF11717">
    <property type="entry name" value="Tudor-knot"/>
    <property type="match status" value="1"/>
</dbReference>
<gene>
    <name evidence="3" type="ORF">BC008_31300</name>
</gene>
<reference evidence="3 4" key="1">
    <citation type="journal article" date="2015" name="Genome Announc.">
        <title>Draft Genome of the Euendolithic (true boring) Cyanobacterium Mastigocoleus testarum strain BC008.</title>
        <authorList>
            <person name="Guida B.S."/>
            <person name="Garcia-Pichel F."/>
        </authorList>
    </citation>
    <scope>NUCLEOTIDE SEQUENCE [LARGE SCALE GENOMIC DNA]</scope>
    <source>
        <strain evidence="3 4">BC008</strain>
    </source>
</reference>
<organism evidence="3 4">
    <name type="scientific">Mastigocoleus testarum BC008</name>
    <dbReference type="NCBI Taxonomy" id="371196"/>
    <lineage>
        <taxon>Bacteria</taxon>
        <taxon>Bacillati</taxon>
        <taxon>Cyanobacteriota</taxon>
        <taxon>Cyanophyceae</taxon>
        <taxon>Nostocales</taxon>
        <taxon>Hapalosiphonaceae</taxon>
        <taxon>Mastigocoleus</taxon>
    </lineage>
</organism>
<keyword evidence="4" id="KW-1185">Reference proteome</keyword>
<dbReference type="InterPro" id="IPR025995">
    <property type="entry name" value="Tudor-knot"/>
</dbReference>
<evidence type="ECO:0000256" key="1">
    <source>
        <dbReference type="SAM" id="SignalP"/>
    </source>
</evidence>
<dbReference type="InterPro" id="IPR016197">
    <property type="entry name" value="Chromo-like_dom_sf"/>
</dbReference>
<accession>A0A0V7ZTD2</accession>